<dbReference type="PRINTS" id="PR00700">
    <property type="entry name" value="PRTYPHPHTASE"/>
</dbReference>
<evidence type="ECO:0000313" key="2">
    <source>
        <dbReference type="WBParaSite" id="GPUH_0000722601-mRNA-1"/>
    </source>
</evidence>
<sequence length="83" mass="9817">LDNSRVILRRAGSDYIHANYIRHKVLQNDFILTQGPLSNTVDDFWQMVWQERSGLIFMLCNYMEDHSHKCAEYLPTFVILNLT</sequence>
<dbReference type="PANTHER" id="PTHR46163">
    <property type="entry name" value="TYROSINE-PROTEIN PHOSPHATASE-RELATED"/>
    <property type="match status" value="1"/>
</dbReference>
<dbReference type="SUPFAM" id="SSF52799">
    <property type="entry name" value="(Phosphotyrosine protein) phosphatases II"/>
    <property type="match status" value="1"/>
</dbReference>
<evidence type="ECO:0000259" key="1">
    <source>
        <dbReference type="PROSITE" id="PS50055"/>
    </source>
</evidence>
<feature type="domain" description="Tyrosine-protein phosphatase" evidence="1">
    <location>
        <begin position="1"/>
        <end position="83"/>
    </location>
</feature>
<proteinExistence type="predicted"/>
<protein>
    <submittedName>
        <fullName evidence="2">Tyrosine-protein phosphatase domain-containing protein</fullName>
    </submittedName>
</protein>
<dbReference type="Pfam" id="PF00102">
    <property type="entry name" value="Y_phosphatase"/>
    <property type="match status" value="1"/>
</dbReference>
<dbReference type="GO" id="GO:0004725">
    <property type="term" value="F:protein tyrosine phosphatase activity"/>
    <property type="evidence" value="ECO:0007669"/>
    <property type="project" value="InterPro"/>
</dbReference>
<dbReference type="Gene3D" id="3.90.190.10">
    <property type="entry name" value="Protein tyrosine phosphatase superfamily"/>
    <property type="match status" value="1"/>
</dbReference>
<dbReference type="InterPro" id="IPR052782">
    <property type="entry name" value="Oocyte-zygote_transition_reg"/>
</dbReference>
<dbReference type="AlphaFoldDB" id="A0A183DES6"/>
<accession>A0A183DES6</accession>
<name>A0A183DES6_9BILA</name>
<organism evidence="2">
    <name type="scientific">Gongylonema pulchrum</name>
    <dbReference type="NCBI Taxonomy" id="637853"/>
    <lineage>
        <taxon>Eukaryota</taxon>
        <taxon>Metazoa</taxon>
        <taxon>Ecdysozoa</taxon>
        <taxon>Nematoda</taxon>
        <taxon>Chromadorea</taxon>
        <taxon>Rhabditida</taxon>
        <taxon>Spirurina</taxon>
        <taxon>Spiruromorpha</taxon>
        <taxon>Spiruroidea</taxon>
        <taxon>Gongylonematidae</taxon>
        <taxon>Gongylonema</taxon>
    </lineage>
</organism>
<dbReference type="InterPro" id="IPR000242">
    <property type="entry name" value="PTP_cat"/>
</dbReference>
<dbReference type="InterPro" id="IPR029021">
    <property type="entry name" value="Prot-tyrosine_phosphatase-like"/>
</dbReference>
<reference evidence="2" key="1">
    <citation type="submission" date="2016-06" db="UniProtKB">
        <authorList>
            <consortium name="WormBaseParasite"/>
        </authorList>
    </citation>
    <scope>IDENTIFICATION</scope>
</reference>
<dbReference type="PROSITE" id="PS50055">
    <property type="entry name" value="TYR_PHOSPHATASE_PTP"/>
    <property type="match status" value="1"/>
</dbReference>
<dbReference type="WBParaSite" id="GPUH_0000722601-mRNA-1">
    <property type="protein sequence ID" value="GPUH_0000722601-mRNA-1"/>
    <property type="gene ID" value="GPUH_0000722601"/>
</dbReference>